<organism evidence="1 2">
    <name type="scientific">Thalictrum thalictroides</name>
    <name type="common">Rue-anemone</name>
    <name type="synonym">Anemone thalictroides</name>
    <dbReference type="NCBI Taxonomy" id="46969"/>
    <lineage>
        <taxon>Eukaryota</taxon>
        <taxon>Viridiplantae</taxon>
        <taxon>Streptophyta</taxon>
        <taxon>Embryophyta</taxon>
        <taxon>Tracheophyta</taxon>
        <taxon>Spermatophyta</taxon>
        <taxon>Magnoliopsida</taxon>
        <taxon>Ranunculales</taxon>
        <taxon>Ranunculaceae</taxon>
        <taxon>Thalictroideae</taxon>
        <taxon>Thalictrum</taxon>
    </lineage>
</organism>
<evidence type="ECO:0000313" key="1">
    <source>
        <dbReference type="EMBL" id="KAF5175079.1"/>
    </source>
</evidence>
<dbReference type="AlphaFoldDB" id="A0A7J6UR97"/>
<reference evidence="1 2" key="1">
    <citation type="submission" date="2020-06" db="EMBL/GenBank/DDBJ databases">
        <title>Transcriptomic and genomic resources for Thalictrum thalictroides and T. hernandezii: Facilitating candidate gene discovery in an emerging model plant lineage.</title>
        <authorList>
            <person name="Arias T."/>
            <person name="Riano-Pachon D.M."/>
            <person name="Di Stilio V.S."/>
        </authorList>
    </citation>
    <scope>NUCLEOTIDE SEQUENCE [LARGE SCALE GENOMIC DNA]</scope>
    <source>
        <strain evidence="2">cv. WT478/WT964</strain>
        <tissue evidence="1">Leaves</tissue>
    </source>
</reference>
<dbReference type="OrthoDB" id="1435349at2759"/>
<dbReference type="EMBL" id="JABWDY010044523">
    <property type="protein sequence ID" value="KAF5175079.1"/>
    <property type="molecule type" value="Genomic_DNA"/>
</dbReference>
<comment type="caution">
    <text evidence="1">The sequence shown here is derived from an EMBL/GenBank/DDBJ whole genome shotgun (WGS) entry which is preliminary data.</text>
</comment>
<name>A0A7J6UR97_THATH</name>
<accession>A0A7J6UR97</accession>
<proteinExistence type="predicted"/>
<keyword evidence="2" id="KW-1185">Reference proteome</keyword>
<sequence>MNGLPKMVDSPYGWSLWRGILSSLPKFVNGLSFKVGNMRNVRFWLDEWCGDASRIYIGKRDTRMGLWRIMCMMENGTYIYEGEDRERRRAVFYVEATTSQLHIFFYSAQRRKLFGRVDWTCSTIGWSLAVDRCQKYAGKMATGWE</sequence>
<gene>
    <name evidence="1" type="ORF">FRX31_035334</name>
</gene>
<evidence type="ECO:0000313" key="2">
    <source>
        <dbReference type="Proteomes" id="UP000554482"/>
    </source>
</evidence>
<protein>
    <submittedName>
        <fullName evidence="1">Uncharacterized protein</fullName>
    </submittedName>
</protein>
<dbReference type="Proteomes" id="UP000554482">
    <property type="component" value="Unassembled WGS sequence"/>
</dbReference>